<proteinExistence type="inferred from homology"/>
<dbReference type="InterPro" id="IPR038257">
    <property type="entry name" value="CRISPR-assoc_Cas3_HD_sf"/>
</dbReference>
<evidence type="ECO:0000256" key="9">
    <source>
        <dbReference type="ARBA" id="ARBA00023118"/>
    </source>
</evidence>
<keyword evidence="5" id="KW-0547">Nucleotide-binding</keyword>
<protein>
    <submittedName>
        <fullName evidence="11">CRISPR-associated helicase Cas3</fullName>
    </submittedName>
</protein>
<evidence type="ECO:0000256" key="3">
    <source>
        <dbReference type="ARBA" id="ARBA00022722"/>
    </source>
</evidence>
<dbReference type="PROSITE" id="PS51643">
    <property type="entry name" value="HD_CAS3"/>
    <property type="match status" value="1"/>
</dbReference>
<dbReference type="EMBL" id="LJXB01000040">
    <property type="protein sequence ID" value="KPU61954.1"/>
    <property type="molecule type" value="Genomic_DNA"/>
</dbReference>
<dbReference type="GO" id="GO:0003676">
    <property type="term" value="F:nucleic acid binding"/>
    <property type="evidence" value="ECO:0007669"/>
    <property type="project" value="InterPro"/>
</dbReference>
<dbReference type="Pfam" id="PF18019">
    <property type="entry name" value="Cas3_HD"/>
    <property type="match status" value="1"/>
</dbReference>
<accession>A0A0P8X765</accession>
<comment type="similarity">
    <text evidence="2">In the central section; belongs to the CRISPR-associated helicase Cas3 family.</text>
</comment>
<evidence type="ECO:0000256" key="1">
    <source>
        <dbReference type="ARBA" id="ARBA00006847"/>
    </source>
</evidence>
<dbReference type="InterPro" id="IPR054712">
    <property type="entry name" value="Cas3-like_dom"/>
</dbReference>
<feature type="domain" description="HD Cas3-type" evidence="10">
    <location>
        <begin position="5"/>
        <end position="178"/>
    </location>
</feature>
<evidence type="ECO:0000313" key="12">
    <source>
        <dbReference type="Proteomes" id="UP000050349"/>
    </source>
</evidence>
<keyword evidence="8" id="KW-0067">ATP-binding</keyword>
<evidence type="ECO:0000313" key="11">
    <source>
        <dbReference type="EMBL" id="KPU61954.1"/>
    </source>
</evidence>
<dbReference type="NCBIfam" id="TIGR01587">
    <property type="entry name" value="cas3_core"/>
    <property type="match status" value="1"/>
</dbReference>
<dbReference type="Gene3D" id="1.10.3210.30">
    <property type="match status" value="1"/>
</dbReference>
<dbReference type="InterPro" id="IPR001650">
    <property type="entry name" value="Helicase_C-like"/>
</dbReference>
<dbReference type="InterPro" id="IPR011545">
    <property type="entry name" value="DEAD/DEAH_box_helicase_dom"/>
</dbReference>
<keyword evidence="9" id="KW-0051">Antiviral defense</keyword>
<dbReference type="PATRIC" id="fig|294.162.peg.251"/>
<dbReference type="GO" id="GO:0005524">
    <property type="term" value="F:ATP binding"/>
    <property type="evidence" value="ECO:0007669"/>
    <property type="project" value="UniProtKB-KW"/>
</dbReference>
<keyword evidence="4" id="KW-0479">Metal-binding</keyword>
<keyword evidence="7" id="KW-0347">Helicase</keyword>
<keyword evidence="3" id="KW-0540">Nuclease</keyword>
<evidence type="ECO:0000259" key="10">
    <source>
        <dbReference type="PROSITE" id="PS51643"/>
    </source>
</evidence>
<dbReference type="GO" id="GO:0004518">
    <property type="term" value="F:nuclease activity"/>
    <property type="evidence" value="ECO:0007669"/>
    <property type="project" value="UniProtKB-KW"/>
</dbReference>
<dbReference type="AlphaFoldDB" id="A0A0P8X765"/>
<sequence>MVGEKVLAGRTVENHCRIVGEVAKELIGRYPKALSGLLFPAGAAMAAAAHDIGKVSPYFIEKLRRACTDGVAGIPELSAVNPQDENDWGGHAGVSQLAAAAAGAPAFVPEILGQHHGFSPVLTGRLADDPVFGGAEWQRQRLVLIQALKDQMGMGWPDIPSEAIARVVAGLASVSDWIGSGPLFENPASPWEGSIARAVDEAGFVMSTFIPDMSFSDVFKNYSANATQAKLVEQVTGPGVYVLEGPMGIGKTEAALYCAYRMLASGQATGIYFGLPTQLTSNKIYDRFTPFLERILVPGSAPRTHLLHGRAWLMEHLQMGEEGKPGGSWFDHRKRGLLAPFGVGTIDQALMACMNVRHGFVRTFGLAGKVVILDEVHTYDSYTGTILEALVGMLRSVQCTVIILSATLSIDRRRALLGDGTSADAYPLITAAPYAGELAEFPVEPGTAKTTKLRLLNDQQEAFAEALERARMGQQVMWVENTVGDAQERFLEFSQHATVLDIECGLLHSCFTHQDRQTNETYWVSQFSKAGWPTRTAKGRILVGTQVLEQSLDIDADFLVSRFAPTDMLLQRLGRLWRHGRKTPRSPSAVREAWLLAPNLESALRNASEAFGLSAAIYSSYVLCRSLECWQSLQSITLPSDIRPLIETTYASRQEHGQFDLLLKELDEGTRDHKGRKALRQLACLALATDGKTLPEEKAETRYSDTPSVEVLLVRDAQSGPERNSNLTLRNGKVLTIPRSRSAMTVEQWRALSTELMREVVSVPASRAPRAQSVEALTALGLHHCFFLGTAESKEALLRVAILDNSGGITLPSGGPGHKTLSLSYQPTLGYRTLRLK</sequence>
<dbReference type="GO" id="GO:0046872">
    <property type="term" value="F:metal ion binding"/>
    <property type="evidence" value="ECO:0007669"/>
    <property type="project" value="UniProtKB-KW"/>
</dbReference>
<dbReference type="InterPro" id="IPR027417">
    <property type="entry name" value="P-loop_NTPase"/>
</dbReference>
<organism evidence="11 12">
    <name type="scientific">Pseudomonas fluorescens</name>
    <dbReference type="NCBI Taxonomy" id="294"/>
    <lineage>
        <taxon>Bacteria</taxon>
        <taxon>Pseudomonadati</taxon>
        <taxon>Pseudomonadota</taxon>
        <taxon>Gammaproteobacteria</taxon>
        <taxon>Pseudomonadales</taxon>
        <taxon>Pseudomonadaceae</taxon>
        <taxon>Pseudomonas</taxon>
    </lineage>
</organism>
<dbReference type="GO" id="GO:0051607">
    <property type="term" value="P:defense response to virus"/>
    <property type="evidence" value="ECO:0007669"/>
    <property type="project" value="UniProtKB-KW"/>
</dbReference>
<evidence type="ECO:0000256" key="2">
    <source>
        <dbReference type="ARBA" id="ARBA00009046"/>
    </source>
</evidence>
<dbReference type="InterPro" id="IPR006483">
    <property type="entry name" value="CRISPR-assoc_Cas3_HD"/>
</dbReference>
<dbReference type="InterPro" id="IPR006474">
    <property type="entry name" value="Helicase_Cas3_CRISPR-ass_core"/>
</dbReference>
<dbReference type="Proteomes" id="UP000050349">
    <property type="component" value="Unassembled WGS sequence"/>
</dbReference>
<gene>
    <name evidence="11" type="primary">cas3</name>
    <name evidence="11" type="ORF">AN403_6050</name>
</gene>
<keyword evidence="6" id="KW-0378">Hydrolase</keyword>
<dbReference type="SUPFAM" id="SSF52540">
    <property type="entry name" value="P-loop containing nucleoside triphosphate hydrolases"/>
    <property type="match status" value="1"/>
</dbReference>
<dbReference type="SMART" id="SM00490">
    <property type="entry name" value="HELICc"/>
    <property type="match status" value="1"/>
</dbReference>
<reference evidence="11 12" key="1">
    <citation type="submission" date="2015-09" db="EMBL/GenBank/DDBJ databases">
        <authorList>
            <person name="Jackson K.R."/>
            <person name="Lunt B.L."/>
            <person name="Fisher J.N.B."/>
            <person name="Gardner A.V."/>
            <person name="Bailey M.E."/>
            <person name="Deus L.M."/>
            <person name="Earl A.S."/>
            <person name="Gibby P.D."/>
            <person name="Hartmann K.A."/>
            <person name="Liu J.E."/>
            <person name="Manci A.M."/>
            <person name="Nielsen D.A."/>
            <person name="Solomon M.B."/>
            <person name="Breakwell D.P."/>
            <person name="Burnett S.H."/>
            <person name="Grose J.H."/>
        </authorList>
    </citation>
    <scope>NUCLEOTIDE SEQUENCE [LARGE SCALE GENOMIC DNA]</scope>
    <source>
        <strain evidence="11 12">S613</strain>
    </source>
</reference>
<dbReference type="GO" id="GO:0004386">
    <property type="term" value="F:helicase activity"/>
    <property type="evidence" value="ECO:0007669"/>
    <property type="project" value="UniProtKB-KW"/>
</dbReference>
<comment type="similarity">
    <text evidence="1">In the N-terminal section; belongs to the CRISPR-associated nuclease Cas3-HD family.</text>
</comment>
<name>A0A0P8X765_PSEFL</name>
<comment type="caution">
    <text evidence="11">The sequence shown here is derived from an EMBL/GenBank/DDBJ whole genome shotgun (WGS) entry which is preliminary data.</text>
</comment>
<dbReference type="Pfam" id="PF22590">
    <property type="entry name" value="Cas3-like_C_2"/>
    <property type="match status" value="1"/>
</dbReference>
<dbReference type="GO" id="GO:0016787">
    <property type="term" value="F:hydrolase activity"/>
    <property type="evidence" value="ECO:0007669"/>
    <property type="project" value="UniProtKB-KW"/>
</dbReference>
<evidence type="ECO:0000256" key="7">
    <source>
        <dbReference type="ARBA" id="ARBA00022806"/>
    </source>
</evidence>
<evidence type="ECO:0000256" key="5">
    <source>
        <dbReference type="ARBA" id="ARBA00022741"/>
    </source>
</evidence>
<dbReference type="Pfam" id="PF00270">
    <property type="entry name" value="DEAD"/>
    <property type="match status" value="1"/>
</dbReference>
<dbReference type="CDD" id="cd17930">
    <property type="entry name" value="DEXHc_cas3"/>
    <property type="match status" value="1"/>
</dbReference>
<evidence type="ECO:0000256" key="4">
    <source>
        <dbReference type="ARBA" id="ARBA00022723"/>
    </source>
</evidence>
<dbReference type="Gene3D" id="3.40.50.300">
    <property type="entry name" value="P-loop containing nucleotide triphosphate hydrolases"/>
    <property type="match status" value="2"/>
</dbReference>
<dbReference type="OrthoDB" id="9810236at2"/>
<evidence type="ECO:0000256" key="6">
    <source>
        <dbReference type="ARBA" id="ARBA00022801"/>
    </source>
</evidence>
<evidence type="ECO:0000256" key="8">
    <source>
        <dbReference type="ARBA" id="ARBA00022840"/>
    </source>
</evidence>